<dbReference type="Proteomes" id="UP000580839">
    <property type="component" value="Unassembled WGS sequence"/>
</dbReference>
<organism evidence="2 3">
    <name type="scientific">Eiseniibacteriota bacterium</name>
    <dbReference type="NCBI Taxonomy" id="2212470"/>
    <lineage>
        <taxon>Bacteria</taxon>
        <taxon>Candidatus Eiseniibacteriota</taxon>
    </lineage>
</organism>
<dbReference type="EMBL" id="JABFRW010000023">
    <property type="protein sequence ID" value="NOT32951.1"/>
    <property type="molecule type" value="Genomic_DNA"/>
</dbReference>
<protein>
    <recommendedName>
        <fullName evidence="4">Tetratricopeptide repeat protein</fullName>
    </recommendedName>
</protein>
<evidence type="ECO:0000313" key="3">
    <source>
        <dbReference type="Proteomes" id="UP000580839"/>
    </source>
</evidence>
<evidence type="ECO:0000313" key="2">
    <source>
        <dbReference type="EMBL" id="NOT32951.1"/>
    </source>
</evidence>
<dbReference type="AlphaFoldDB" id="A0A849SEN8"/>
<evidence type="ECO:0008006" key="4">
    <source>
        <dbReference type="Google" id="ProtNLM"/>
    </source>
</evidence>
<gene>
    <name evidence="2" type="ORF">HOP12_02140</name>
</gene>
<dbReference type="InterPro" id="IPR011990">
    <property type="entry name" value="TPR-like_helical_dom_sf"/>
</dbReference>
<comment type="caution">
    <text evidence="2">The sequence shown here is derived from an EMBL/GenBank/DDBJ whole genome shotgun (WGS) entry which is preliminary data.</text>
</comment>
<feature type="chain" id="PRO_5032661171" description="Tetratricopeptide repeat protein" evidence="1">
    <location>
        <begin position="32"/>
        <end position="898"/>
    </location>
</feature>
<feature type="signal peptide" evidence="1">
    <location>
        <begin position="1"/>
        <end position="31"/>
    </location>
</feature>
<name>A0A849SEN8_UNCEI</name>
<reference evidence="2 3" key="1">
    <citation type="submission" date="2020-04" db="EMBL/GenBank/DDBJ databases">
        <title>Metagenomic profiling of ammonia- and methane-oxidizing microorganisms in a Dutch drinking water treatment plant.</title>
        <authorList>
            <person name="Poghosyan L."/>
            <person name="Leucker S."/>
        </authorList>
    </citation>
    <scope>NUCLEOTIDE SEQUENCE [LARGE SCALE GENOMIC DNA]</scope>
    <source>
        <strain evidence="2">S-RSF-IL-03</strain>
    </source>
</reference>
<accession>A0A849SEN8</accession>
<keyword evidence="1" id="KW-0732">Signal</keyword>
<sequence length="898" mass="99494">MPNTWAPFAARSRAAWVLLAALLASAPPARAAVRCPPEVGDLVDAGWRAYRADSMAVAAARFQRADRKCPHGLDARVGLGYAWLRLGVPARAESLLRPVVAADSNYVDAWQGLMHAARRNGHDALALRAARRVRVLAPTDADARAILDALSPHWDLAPRVARARPAQLVTQARTHGEHFEVPTAAGWQLFYINGINLGVALPGRFPAEFPTDSLVYAGWLDRIAGMNANTVRLYTILPPAFYRALAGWNHAHPSRALWLIHGVWAELPEGDDFDDPRWKAAFRDEMRDVLGAIHGDADIRPSPGHARGRYDADVSTWTLAYVIGREWEPFSVAAFEALSHRERRYDGRYLEMADGSAMEAWTAEQCDWMLTTEVERYHTIRPIAYTNWPTLDPLHHPTEATTPEEREWRTRVGRPIEYQKLEYDNDVVSLDALRVRPTAANPAGWFASYHAYPYYPDFMIHEPDYGRAHSSEGPSNYFGYLTALRRHLAGIPLLIAEYGVPSSRGLAHQQPQGWSHGGHDEVAMAEIDARLTREIRESGCAGGILFAWIDEWFKKNWAVIDLELPGDHTPRWHNRMDAEQNYGVLAMIAGPADGPSLGGDVSRWLALPTVASGPTGATAAQPSSLGVGSDASNLYLAIELPGLRGRAFPWDSLGVQIALDTYQPDSGQHALPGLPVTSDLGFEFLVQLNGHEDARLLVTPDYNPYLGPAAIREGDDLGGFYHRPAVTGNRADGQFDAMHLIVNRARFGRDGRFFPAQTWERGRLRFGREDQSTLSDWYYDASAGVLEIQIAWALLNVTDPSSATVLDDHRAQGADFGTSHTEGFHIGVVTRLKHSGQVAGSLPPLGAEARWRRDDFRTWTWKPWSEPVFHARLKPVYDSMKAVWSSAGPTLGTRDGPP</sequence>
<dbReference type="InterPro" id="IPR017853">
    <property type="entry name" value="GH"/>
</dbReference>
<dbReference type="Gene3D" id="1.25.40.10">
    <property type="entry name" value="Tetratricopeptide repeat domain"/>
    <property type="match status" value="1"/>
</dbReference>
<dbReference type="Gene3D" id="3.20.20.80">
    <property type="entry name" value="Glycosidases"/>
    <property type="match status" value="1"/>
</dbReference>
<evidence type="ECO:0000256" key="1">
    <source>
        <dbReference type="SAM" id="SignalP"/>
    </source>
</evidence>
<proteinExistence type="predicted"/>
<dbReference type="SUPFAM" id="SSF51445">
    <property type="entry name" value="(Trans)glycosidases"/>
    <property type="match status" value="1"/>
</dbReference>
<dbReference type="SUPFAM" id="SSF48452">
    <property type="entry name" value="TPR-like"/>
    <property type="match status" value="1"/>
</dbReference>